<organism evidence="1 2">
    <name type="scientific">Streptococcus panodentis</name>
    <dbReference type="NCBI Taxonomy" id="1581472"/>
    <lineage>
        <taxon>Bacteria</taxon>
        <taxon>Bacillati</taxon>
        <taxon>Bacillota</taxon>
        <taxon>Bacilli</taxon>
        <taxon>Lactobacillales</taxon>
        <taxon>Streptococcaceae</taxon>
        <taxon>Streptococcus</taxon>
    </lineage>
</organism>
<evidence type="ECO:0000313" key="1">
    <source>
        <dbReference type="EMBL" id="MBP2621960.1"/>
    </source>
</evidence>
<sequence length="175" mass="20345">MNEIILSFKPEFFRALLTGKKHFEYRARIPDEETIAYLYLSAPAKMIVGKMVLGKRNNIQDFLDKRRLKSSSCSNLEQHLNEGAKYFSSIHSLSLLDKPVLLEQAKQLSPTFHPPQGYTYIKNYRELHHFLDCSNFSTFEINSSDSLELLGLFTKDIVKVYKQEIATPVYLKQYI</sequence>
<accession>A0ABS5AZH1</accession>
<dbReference type="RefSeq" id="WP_209551961.1">
    <property type="nucleotide sequence ID" value="NZ_QFAY01000029.1"/>
</dbReference>
<proteinExistence type="predicted"/>
<comment type="caution">
    <text evidence="1">The sequence shown here is derived from an EMBL/GenBank/DDBJ whole genome shotgun (WGS) entry which is preliminary data.</text>
</comment>
<protein>
    <recommendedName>
        <fullName evidence="3">ASCH domain-containing protein</fullName>
    </recommendedName>
</protein>
<evidence type="ECO:0000313" key="2">
    <source>
        <dbReference type="Proteomes" id="UP001519349"/>
    </source>
</evidence>
<evidence type="ECO:0008006" key="3">
    <source>
        <dbReference type="Google" id="ProtNLM"/>
    </source>
</evidence>
<reference evidence="1 2" key="1">
    <citation type="submission" date="2018-05" db="EMBL/GenBank/DDBJ databases">
        <title>Draft genome sequence of Streptococcus panodentis CCUG 70867T.</title>
        <authorList>
            <person name="Salva-Serra F."/>
            <person name="Mendez V."/>
            <person name="Jaen-Luchoro D."/>
            <person name="Gonzales-Siles L."/>
            <person name="Karlsson R."/>
            <person name="Engstrom-Jakobsson H."/>
            <person name="Busquets A."/>
            <person name="Gomila M."/>
            <person name="Pineiro-Iglesias B."/>
            <person name="Bennasar-Figueras A."/>
            <person name="Seeger M."/>
            <person name="Moore E."/>
        </authorList>
    </citation>
    <scope>NUCLEOTIDE SEQUENCE [LARGE SCALE GENOMIC DNA]</scope>
    <source>
        <strain evidence="1 2">CCUG 70867</strain>
    </source>
</reference>
<gene>
    <name evidence="1" type="ORF">DHL47_11660</name>
</gene>
<name>A0ABS5AZH1_9STRE</name>
<keyword evidence="2" id="KW-1185">Reference proteome</keyword>
<dbReference type="Proteomes" id="UP001519349">
    <property type="component" value="Unassembled WGS sequence"/>
</dbReference>
<dbReference type="EMBL" id="QFAY01000029">
    <property type="protein sequence ID" value="MBP2621960.1"/>
    <property type="molecule type" value="Genomic_DNA"/>
</dbReference>